<dbReference type="PANTHER" id="PTHR46602">
    <property type="entry name" value="PROTEIN SUPPRESSOR OF GENE SILENCING 3"/>
    <property type="match status" value="1"/>
</dbReference>
<keyword evidence="3" id="KW-1185">Reference proteome</keyword>
<dbReference type="PANTHER" id="PTHR46602:SF1">
    <property type="entry name" value="PROTEIN SUPPRESSOR OF GENE SILENCING 3"/>
    <property type="match status" value="1"/>
</dbReference>
<dbReference type="EMBL" id="JAUIZM010000001">
    <property type="protein sequence ID" value="KAK1402151.1"/>
    <property type="molecule type" value="Genomic_DNA"/>
</dbReference>
<dbReference type="InterPro" id="IPR044287">
    <property type="entry name" value="SGS3"/>
</dbReference>
<organism evidence="2 3">
    <name type="scientific">Heracleum sosnowskyi</name>
    <dbReference type="NCBI Taxonomy" id="360622"/>
    <lineage>
        <taxon>Eukaryota</taxon>
        <taxon>Viridiplantae</taxon>
        <taxon>Streptophyta</taxon>
        <taxon>Embryophyta</taxon>
        <taxon>Tracheophyta</taxon>
        <taxon>Spermatophyta</taxon>
        <taxon>Magnoliopsida</taxon>
        <taxon>eudicotyledons</taxon>
        <taxon>Gunneridae</taxon>
        <taxon>Pentapetalae</taxon>
        <taxon>asterids</taxon>
        <taxon>campanulids</taxon>
        <taxon>Apiales</taxon>
        <taxon>Apiaceae</taxon>
        <taxon>Apioideae</taxon>
        <taxon>apioid superclade</taxon>
        <taxon>Tordylieae</taxon>
        <taxon>Tordyliinae</taxon>
        <taxon>Heracleum</taxon>
    </lineage>
</organism>
<sequence>MVPVCVTVQSGSEQGARSGMSVLIFEASVVGFFEADLLSKRFEDEGTNRDAWDHHKARRFFCGGRLLLYGYMAEKWWAVQSLGFVCMPGSRLISFLNCVTGVAYKVLVSREFSSFSIDS</sequence>
<dbReference type="GO" id="GO:0051607">
    <property type="term" value="P:defense response to virus"/>
    <property type="evidence" value="ECO:0007669"/>
    <property type="project" value="InterPro"/>
</dbReference>
<dbReference type="InterPro" id="IPR005380">
    <property type="entry name" value="XS_domain"/>
</dbReference>
<accession>A0AAD8NB66</accession>
<protein>
    <recommendedName>
        <fullName evidence="1">XS domain-containing protein</fullName>
    </recommendedName>
</protein>
<reference evidence="2" key="1">
    <citation type="submission" date="2023-02" db="EMBL/GenBank/DDBJ databases">
        <title>Genome of toxic invasive species Heracleum sosnowskyi carries increased number of genes despite the absence of recent whole-genome duplications.</title>
        <authorList>
            <person name="Schelkunov M."/>
            <person name="Shtratnikova V."/>
            <person name="Makarenko M."/>
            <person name="Klepikova A."/>
            <person name="Omelchenko D."/>
            <person name="Novikova G."/>
            <person name="Obukhova E."/>
            <person name="Bogdanov V."/>
            <person name="Penin A."/>
            <person name="Logacheva M."/>
        </authorList>
    </citation>
    <scope>NUCLEOTIDE SEQUENCE</scope>
    <source>
        <strain evidence="2">Hsosn_3</strain>
        <tissue evidence="2">Leaf</tissue>
    </source>
</reference>
<reference evidence="2" key="2">
    <citation type="submission" date="2023-05" db="EMBL/GenBank/DDBJ databases">
        <authorList>
            <person name="Schelkunov M.I."/>
        </authorList>
    </citation>
    <scope>NUCLEOTIDE SEQUENCE</scope>
    <source>
        <strain evidence="2">Hsosn_3</strain>
        <tissue evidence="2">Leaf</tissue>
    </source>
</reference>
<dbReference type="AlphaFoldDB" id="A0AAD8NB66"/>
<dbReference type="GO" id="GO:0031047">
    <property type="term" value="P:regulatory ncRNA-mediated gene silencing"/>
    <property type="evidence" value="ECO:0007669"/>
    <property type="project" value="InterPro"/>
</dbReference>
<feature type="domain" description="XS" evidence="1">
    <location>
        <begin position="12"/>
        <end position="75"/>
    </location>
</feature>
<name>A0AAD8NB66_9APIA</name>
<gene>
    <name evidence="2" type="ORF">POM88_001756</name>
</gene>
<dbReference type="InterPro" id="IPR038588">
    <property type="entry name" value="XS_domain_sf"/>
</dbReference>
<comment type="caution">
    <text evidence="2">The sequence shown here is derived from an EMBL/GenBank/DDBJ whole genome shotgun (WGS) entry which is preliminary data.</text>
</comment>
<dbReference type="Proteomes" id="UP001237642">
    <property type="component" value="Unassembled WGS sequence"/>
</dbReference>
<proteinExistence type="predicted"/>
<dbReference type="Gene3D" id="3.30.70.2890">
    <property type="entry name" value="XS domain"/>
    <property type="match status" value="1"/>
</dbReference>
<evidence type="ECO:0000313" key="2">
    <source>
        <dbReference type="EMBL" id="KAK1402151.1"/>
    </source>
</evidence>
<dbReference type="Pfam" id="PF03468">
    <property type="entry name" value="XS"/>
    <property type="match status" value="1"/>
</dbReference>
<evidence type="ECO:0000313" key="3">
    <source>
        <dbReference type="Proteomes" id="UP001237642"/>
    </source>
</evidence>
<evidence type="ECO:0000259" key="1">
    <source>
        <dbReference type="Pfam" id="PF03468"/>
    </source>
</evidence>